<keyword evidence="3" id="KW-1185">Reference proteome</keyword>
<evidence type="ECO:0000313" key="3">
    <source>
        <dbReference type="Proteomes" id="UP001319200"/>
    </source>
</evidence>
<keyword evidence="1" id="KW-0732">Signal</keyword>
<name>A0AAP2GHL5_9BACT</name>
<accession>A0AAP2GHL5</accession>
<dbReference type="EMBL" id="JAHESF010000003">
    <property type="protein sequence ID" value="MBT1696156.1"/>
    <property type="molecule type" value="Genomic_DNA"/>
</dbReference>
<dbReference type="GO" id="GO:0006974">
    <property type="term" value="P:DNA damage response"/>
    <property type="evidence" value="ECO:0007669"/>
    <property type="project" value="TreeGrafter"/>
</dbReference>
<protein>
    <submittedName>
        <fullName evidence="2">SIMPL domain-containing protein</fullName>
    </submittedName>
</protein>
<organism evidence="2 3">
    <name type="scientific">Chryseosolibacter histidini</name>
    <dbReference type="NCBI Taxonomy" id="2782349"/>
    <lineage>
        <taxon>Bacteria</taxon>
        <taxon>Pseudomonadati</taxon>
        <taxon>Bacteroidota</taxon>
        <taxon>Cytophagia</taxon>
        <taxon>Cytophagales</taxon>
        <taxon>Chryseotaleaceae</taxon>
        <taxon>Chryseosolibacter</taxon>
    </lineage>
</organism>
<dbReference type="PANTHER" id="PTHR34387:SF1">
    <property type="entry name" value="PERIPLASMIC IMMUNOGENIC PROTEIN"/>
    <property type="match status" value="1"/>
</dbReference>
<evidence type="ECO:0000256" key="1">
    <source>
        <dbReference type="SAM" id="SignalP"/>
    </source>
</evidence>
<gene>
    <name evidence="2" type="ORF">KK083_04675</name>
</gene>
<feature type="signal peptide" evidence="1">
    <location>
        <begin position="1"/>
        <end position="19"/>
    </location>
</feature>
<sequence length="231" mass="26281">MKSKLIAFLFLALPLFASAQNEVFKGEHFIEVTGTAHLEIEPNEIYTLIRLKEFEENRQKTTLEKLDADFLNALKNAGIDRKRLELADAGSSIGKFGRKDKDAFREKTYQIKLTSAAELEKFLEKLEPVKVDLVDITRLYHSDYEKIKLDLKTKALQAAKAKAETLLKSIGAEIGKPLMVRDWEVDPIQPMMEMKAANVRMNYAGDAAEESQIGFRKIKLQSQITAQFEIK</sequence>
<evidence type="ECO:0000313" key="2">
    <source>
        <dbReference type="EMBL" id="MBT1696156.1"/>
    </source>
</evidence>
<reference evidence="2 3" key="1">
    <citation type="submission" date="2021-05" db="EMBL/GenBank/DDBJ databases">
        <title>A Polyphasic approach of four new species of the genus Ohtaekwangia: Ohtaekwangia histidinii sp. nov., Ohtaekwangia cretensis sp. nov., Ohtaekwangia indiensis sp. nov., Ohtaekwangia reichenbachii sp. nov. from diverse environment.</title>
        <authorList>
            <person name="Octaviana S."/>
        </authorList>
    </citation>
    <scope>NUCLEOTIDE SEQUENCE [LARGE SCALE GENOMIC DNA]</scope>
    <source>
        <strain evidence="2 3">PWU4</strain>
    </source>
</reference>
<comment type="caution">
    <text evidence="2">The sequence shown here is derived from an EMBL/GenBank/DDBJ whole genome shotgun (WGS) entry which is preliminary data.</text>
</comment>
<proteinExistence type="predicted"/>
<dbReference type="InterPro" id="IPR052022">
    <property type="entry name" value="26kDa_periplasmic_antigen"/>
</dbReference>
<dbReference type="InterPro" id="IPR007497">
    <property type="entry name" value="SIMPL/DUF541"/>
</dbReference>
<dbReference type="Proteomes" id="UP001319200">
    <property type="component" value="Unassembled WGS sequence"/>
</dbReference>
<dbReference type="RefSeq" id="WP_254161190.1">
    <property type="nucleotide sequence ID" value="NZ_JAHESF010000003.1"/>
</dbReference>
<feature type="chain" id="PRO_5042947917" evidence="1">
    <location>
        <begin position="20"/>
        <end position="231"/>
    </location>
</feature>
<dbReference type="PANTHER" id="PTHR34387">
    <property type="entry name" value="SLR1258 PROTEIN"/>
    <property type="match status" value="1"/>
</dbReference>
<dbReference type="Pfam" id="PF04402">
    <property type="entry name" value="SIMPL"/>
    <property type="match status" value="1"/>
</dbReference>
<dbReference type="Gene3D" id="3.30.110.170">
    <property type="entry name" value="Protein of unknown function (DUF541), domain 1"/>
    <property type="match status" value="1"/>
</dbReference>
<dbReference type="AlphaFoldDB" id="A0AAP2GHL5"/>